<dbReference type="Gene3D" id="3.30.700.10">
    <property type="entry name" value="Glycoprotein, Type 4 Pilin"/>
    <property type="match status" value="1"/>
</dbReference>
<keyword evidence="5" id="KW-1185">Reference proteome</keyword>
<accession>A0ABU9XBC0</accession>
<keyword evidence="3" id="KW-1133">Transmembrane helix</keyword>
<sequence>MKRVKRNGFTLIELLATIAILTMVITVFIPIFSQIVNWTNQADDELVASNLLGQVAYDIKNDSTFFTELTSTTCGNGQPDSIEYDTYFVNDMAYKVNLQICKEEQVNLYRTNIQIYTDKMVSESFTYVPIGGQS</sequence>
<dbReference type="NCBIfam" id="TIGR02532">
    <property type="entry name" value="IV_pilin_GFxxxE"/>
    <property type="match status" value="1"/>
</dbReference>
<dbReference type="RefSeq" id="WP_345823039.1">
    <property type="nucleotide sequence ID" value="NZ_JBDIML010000001.1"/>
</dbReference>
<dbReference type="InterPro" id="IPR012902">
    <property type="entry name" value="N_methyl_site"/>
</dbReference>
<keyword evidence="2" id="KW-0178">Competence</keyword>
<feature type="transmembrane region" description="Helical" evidence="3">
    <location>
        <begin position="12"/>
        <end position="32"/>
    </location>
</feature>
<organism evidence="4 5">
    <name type="scientific">Ornithinibacillus xuwenensis</name>
    <dbReference type="NCBI Taxonomy" id="3144668"/>
    <lineage>
        <taxon>Bacteria</taxon>
        <taxon>Bacillati</taxon>
        <taxon>Bacillota</taxon>
        <taxon>Bacilli</taxon>
        <taxon>Bacillales</taxon>
        <taxon>Bacillaceae</taxon>
        <taxon>Ornithinibacillus</taxon>
    </lineage>
</organism>
<comment type="caution">
    <text evidence="4">The sequence shown here is derived from an EMBL/GenBank/DDBJ whole genome shotgun (WGS) entry which is preliminary data.</text>
</comment>
<reference evidence="4 5" key="1">
    <citation type="submission" date="2024-05" db="EMBL/GenBank/DDBJ databases">
        <authorList>
            <person name="Haq I."/>
            <person name="Ullah Z."/>
            <person name="Ahmad R."/>
            <person name="Li M."/>
            <person name="Tong Y."/>
        </authorList>
    </citation>
    <scope>NUCLEOTIDE SEQUENCE [LARGE SCALE GENOMIC DNA]</scope>
    <source>
        <strain evidence="4 5">16A2E</strain>
    </source>
</reference>
<evidence type="ECO:0000256" key="3">
    <source>
        <dbReference type="SAM" id="Phobius"/>
    </source>
</evidence>
<keyword evidence="3" id="KW-0472">Membrane</keyword>
<dbReference type="InterPro" id="IPR045584">
    <property type="entry name" value="Pilin-like"/>
</dbReference>
<dbReference type="Pfam" id="PF07963">
    <property type="entry name" value="N_methyl"/>
    <property type="match status" value="1"/>
</dbReference>
<evidence type="ECO:0000256" key="2">
    <source>
        <dbReference type="ARBA" id="ARBA00023287"/>
    </source>
</evidence>
<comment type="subcellular location">
    <subcellularLocation>
        <location evidence="1">Cell surface</location>
    </subcellularLocation>
</comment>
<dbReference type="SUPFAM" id="SSF54523">
    <property type="entry name" value="Pili subunits"/>
    <property type="match status" value="1"/>
</dbReference>
<keyword evidence="3" id="KW-0812">Transmembrane</keyword>
<gene>
    <name evidence="4" type="ORF">ABC228_00025</name>
</gene>
<name>A0ABU9XBC0_9BACI</name>
<evidence type="ECO:0000313" key="4">
    <source>
        <dbReference type="EMBL" id="MEN2765560.1"/>
    </source>
</evidence>
<dbReference type="Proteomes" id="UP001444625">
    <property type="component" value="Unassembled WGS sequence"/>
</dbReference>
<dbReference type="EMBL" id="JBDIML010000001">
    <property type="protein sequence ID" value="MEN2765560.1"/>
    <property type="molecule type" value="Genomic_DNA"/>
</dbReference>
<proteinExistence type="predicted"/>
<evidence type="ECO:0000256" key="1">
    <source>
        <dbReference type="ARBA" id="ARBA00004241"/>
    </source>
</evidence>
<evidence type="ECO:0000313" key="5">
    <source>
        <dbReference type="Proteomes" id="UP001444625"/>
    </source>
</evidence>
<protein>
    <submittedName>
        <fullName evidence="4">Type II secretion system protein</fullName>
    </submittedName>
</protein>